<dbReference type="InterPro" id="IPR011251">
    <property type="entry name" value="Luciferase-like_dom"/>
</dbReference>
<accession>A0ABR5IF83</accession>
<dbReference type="EC" id="1.14.14.5" evidence="6"/>
<proteinExistence type="predicted"/>
<keyword evidence="2" id="KW-0288">FMN</keyword>
<evidence type="ECO:0000313" key="7">
    <source>
        <dbReference type="Proteomes" id="UP000037247"/>
    </source>
</evidence>
<sequence>MSSSFHWFLPTSGDGREVFGALQSSGVLGTASAHRAPDLEYLTLVAKTAEKLGFESVLTPTGTWCLDAWVTTAALIQETSRLKFLVAFRPGLITPTLAAQQAATFAELSGGRLALNIVTGGDREEQERFGDHLGKEERYARAAEFLQIVRGAWSGTPYDFVGEYLDVTGATVARPPSPAPAVFFGGASDAAREVAAAHVDTYLTWTEPPDKVAALIDDVRARAARHGRTLSFGIRAHVITRDTREEAWAEARKLVDRMDPNVIALARERLLQSESEGQRRQLALNADLANLEVYPGLWAGYGLVRPGAGTAFVGSHAEVADLIGQYRALGVDHFILSGQPHIEEAYWFAEGVAPLVRAAEARAPQVI</sequence>
<feature type="domain" description="Luciferase-like" evidence="5">
    <location>
        <begin position="30"/>
        <end position="333"/>
    </location>
</feature>
<dbReference type="Gene3D" id="3.20.20.30">
    <property type="entry name" value="Luciferase-like domain"/>
    <property type="match status" value="1"/>
</dbReference>
<dbReference type="InterPro" id="IPR050172">
    <property type="entry name" value="SsuD_RutA_monooxygenase"/>
</dbReference>
<keyword evidence="3 6" id="KW-0560">Oxidoreductase</keyword>
<evidence type="ECO:0000256" key="1">
    <source>
        <dbReference type="ARBA" id="ARBA00022630"/>
    </source>
</evidence>
<reference evidence="6 7" key="1">
    <citation type="submission" date="2015-05" db="EMBL/GenBank/DDBJ databases">
        <title>Draft genome sequence of the bacterium Gordonia jacobaea a new member of the Gordonia genus.</title>
        <authorList>
            <person name="Jimenez-Galisteo G."/>
            <person name="Dominguez A."/>
            <person name="Munoz E."/>
            <person name="Vinas M."/>
        </authorList>
    </citation>
    <scope>NUCLEOTIDE SEQUENCE [LARGE SCALE GENOMIC DNA]</scope>
    <source>
        <strain evidence="7">mv1</strain>
    </source>
</reference>
<evidence type="ECO:0000259" key="5">
    <source>
        <dbReference type="Pfam" id="PF00296"/>
    </source>
</evidence>
<comment type="caution">
    <text evidence="6">The sequence shown here is derived from an EMBL/GenBank/DDBJ whole genome shotgun (WGS) entry which is preliminary data.</text>
</comment>
<organism evidence="6 7">
    <name type="scientific">Gordonia jacobaea</name>
    <dbReference type="NCBI Taxonomy" id="122202"/>
    <lineage>
        <taxon>Bacteria</taxon>
        <taxon>Bacillati</taxon>
        <taxon>Actinomycetota</taxon>
        <taxon>Actinomycetes</taxon>
        <taxon>Mycobacteriales</taxon>
        <taxon>Gordoniaceae</taxon>
        <taxon>Gordonia</taxon>
    </lineage>
</organism>
<keyword evidence="1" id="KW-0285">Flavoprotein</keyword>
<dbReference type="GO" id="GO:0008726">
    <property type="term" value="F:alkanesulfonate monooxygenase activity"/>
    <property type="evidence" value="ECO:0007669"/>
    <property type="project" value="UniProtKB-EC"/>
</dbReference>
<gene>
    <name evidence="6" type="ORF">ABW18_03425</name>
</gene>
<protein>
    <submittedName>
        <fullName evidence="6">Alkanesulfonate monooxygenase</fullName>
        <ecNumber evidence="6">1.14.14.5</ecNumber>
    </submittedName>
</protein>
<name>A0ABR5IF83_9ACTN</name>
<dbReference type="SUPFAM" id="SSF51679">
    <property type="entry name" value="Bacterial luciferase-like"/>
    <property type="match status" value="1"/>
</dbReference>
<evidence type="ECO:0000313" key="6">
    <source>
        <dbReference type="EMBL" id="KNA92404.1"/>
    </source>
</evidence>
<dbReference type="PANTHER" id="PTHR42847:SF4">
    <property type="entry name" value="ALKANESULFONATE MONOOXYGENASE-RELATED"/>
    <property type="match status" value="1"/>
</dbReference>
<dbReference type="CDD" id="cd01094">
    <property type="entry name" value="Alkanesulfonate_monoxygenase"/>
    <property type="match status" value="1"/>
</dbReference>
<dbReference type="Proteomes" id="UP000037247">
    <property type="component" value="Unassembled WGS sequence"/>
</dbReference>
<dbReference type="PANTHER" id="PTHR42847">
    <property type="entry name" value="ALKANESULFONATE MONOOXYGENASE"/>
    <property type="match status" value="1"/>
</dbReference>
<dbReference type="InterPro" id="IPR036661">
    <property type="entry name" value="Luciferase-like_sf"/>
</dbReference>
<dbReference type="EMBL" id="LDTZ01000014">
    <property type="protein sequence ID" value="KNA92404.1"/>
    <property type="molecule type" value="Genomic_DNA"/>
</dbReference>
<evidence type="ECO:0000256" key="2">
    <source>
        <dbReference type="ARBA" id="ARBA00022643"/>
    </source>
</evidence>
<keyword evidence="7" id="KW-1185">Reference proteome</keyword>
<keyword evidence="4 6" id="KW-0503">Monooxygenase</keyword>
<dbReference type="Pfam" id="PF00296">
    <property type="entry name" value="Bac_luciferase"/>
    <property type="match status" value="1"/>
</dbReference>
<dbReference type="RefSeq" id="WP_049697630.1">
    <property type="nucleotide sequence ID" value="NZ_JAQDQF010000002.1"/>
</dbReference>
<evidence type="ECO:0000256" key="4">
    <source>
        <dbReference type="ARBA" id="ARBA00023033"/>
    </source>
</evidence>
<evidence type="ECO:0000256" key="3">
    <source>
        <dbReference type="ARBA" id="ARBA00023002"/>
    </source>
</evidence>